<evidence type="ECO:0000259" key="1">
    <source>
        <dbReference type="PROSITE" id="PS50181"/>
    </source>
</evidence>
<accession>A0ABY6UNI8</accession>
<gene>
    <name evidence="2" type="ORF">CLO192961_LOCUS329016</name>
</gene>
<comment type="caution">
    <text evidence="2">The sequence shown here is derived from an EMBL/GenBank/DDBJ whole genome shotgun (WGS) entry which is preliminary data.</text>
</comment>
<reference evidence="2 3" key="1">
    <citation type="submission" date="2019-06" db="EMBL/GenBank/DDBJ databases">
        <authorList>
            <person name="Broberg M."/>
        </authorList>
    </citation>
    <scope>NUCLEOTIDE SEQUENCE [LARGE SCALE GENOMIC DNA]</scope>
</reference>
<keyword evidence="3" id="KW-1185">Reference proteome</keyword>
<name>A0ABY6UNI8_BIOOC</name>
<organism evidence="2 3">
    <name type="scientific">Bionectria ochroleuca</name>
    <name type="common">Gliocladium roseum</name>
    <dbReference type="NCBI Taxonomy" id="29856"/>
    <lineage>
        <taxon>Eukaryota</taxon>
        <taxon>Fungi</taxon>
        <taxon>Dikarya</taxon>
        <taxon>Ascomycota</taxon>
        <taxon>Pezizomycotina</taxon>
        <taxon>Sordariomycetes</taxon>
        <taxon>Hypocreomycetidae</taxon>
        <taxon>Hypocreales</taxon>
        <taxon>Bionectriaceae</taxon>
        <taxon>Clonostachys</taxon>
    </lineage>
</organism>
<evidence type="ECO:0000313" key="3">
    <source>
        <dbReference type="Proteomes" id="UP000766486"/>
    </source>
</evidence>
<dbReference type="InterPro" id="IPR001810">
    <property type="entry name" value="F-box_dom"/>
</dbReference>
<dbReference type="SUPFAM" id="SSF81383">
    <property type="entry name" value="F-box domain"/>
    <property type="match status" value="1"/>
</dbReference>
<dbReference type="InterPro" id="IPR036047">
    <property type="entry name" value="F-box-like_dom_sf"/>
</dbReference>
<feature type="domain" description="F-box" evidence="1">
    <location>
        <begin position="13"/>
        <end position="58"/>
    </location>
</feature>
<dbReference type="Proteomes" id="UP000766486">
    <property type="component" value="Unassembled WGS sequence"/>
</dbReference>
<proteinExistence type="predicted"/>
<dbReference type="PROSITE" id="PS50181">
    <property type="entry name" value="FBOX"/>
    <property type="match status" value="1"/>
</dbReference>
<protein>
    <recommendedName>
        <fullName evidence="1">F-box domain-containing protein</fullName>
    </recommendedName>
</protein>
<evidence type="ECO:0000313" key="2">
    <source>
        <dbReference type="EMBL" id="VUC32770.1"/>
    </source>
</evidence>
<sequence length="465" mass="53007">MPPRTRSHSRRPRSLLCDTPPEIITEIFSWLGSSDLWSLCLVNKFLHPIAERALYSSITFKWNYNQQPRIIALLNKLFQRPELFDYITSLTLDGSNDDENRHMPPVAATWHPDVSKYIDHVRTLNTDLTERWVDSIKRGQMDAFAGILLARVTKIRCLSVSGSYLRGNGVIRKIVELKIRGQLPRFERLKVLTYSEPSGFHYDDVPYMFTKAMHLFHIPTITHIAAWMGNPAETFQWPLGEPDLRNLTSLDIEGSRTVTLVGILPLAENLKRLAWRWEYIPKHKGPFMTKVLDLDEIIATFSLVKKTLESLQFRITVHKRKGRLSEEKIDVLGSFGGLRDFNQITDLDVPLACLAGFGDKPQPLDTFIPSGIKTLSLSCGMLLNEAVEWIPIHEGPSDSDIVESVRDLSKNSPTSLPQLQRIRIVDEGDKCFSWKQVDKILEDNPLDHEVTVIRPAFPGSVSNPY</sequence>
<dbReference type="EMBL" id="CABFNS010000851">
    <property type="protein sequence ID" value="VUC32770.1"/>
    <property type="molecule type" value="Genomic_DNA"/>
</dbReference>